<sequence>MDHGKQDIQPKRYLFKTLWKHQRLKSQQEVQTLRREGSQDKGESICNTAYRREMEKERAYSESLRLTRSRSTQISSGFTQLGIQKISGQESPLLTIPGIFREKTSTKGKNKTNFSQSKNKADPMIQEFFHLVK</sequence>
<comment type="caution">
    <text evidence="1">The sequence shown here is derived from an EMBL/GenBank/DDBJ whole genome shotgun (WGS) entry which is preliminary data.</text>
</comment>
<organism evidence="1 2">
    <name type="scientific">Austropuccinia psidii MF-1</name>
    <dbReference type="NCBI Taxonomy" id="1389203"/>
    <lineage>
        <taxon>Eukaryota</taxon>
        <taxon>Fungi</taxon>
        <taxon>Dikarya</taxon>
        <taxon>Basidiomycota</taxon>
        <taxon>Pucciniomycotina</taxon>
        <taxon>Pucciniomycetes</taxon>
        <taxon>Pucciniales</taxon>
        <taxon>Sphaerophragmiaceae</taxon>
        <taxon>Austropuccinia</taxon>
    </lineage>
</organism>
<dbReference type="Proteomes" id="UP000765509">
    <property type="component" value="Unassembled WGS sequence"/>
</dbReference>
<dbReference type="EMBL" id="AVOT02009984">
    <property type="protein sequence ID" value="MBW0489245.1"/>
    <property type="molecule type" value="Genomic_DNA"/>
</dbReference>
<proteinExistence type="predicted"/>
<dbReference type="AlphaFoldDB" id="A0A9Q3CUD5"/>
<name>A0A9Q3CUD5_9BASI</name>
<gene>
    <name evidence="1" type="ORF">O181_028960</name>
</gene>
<keyword evidence="2" id="KW-1185">Reference proteome</keyword>
<reference evidence="1" key="1">
    <citation type="submission" date="2021-03" db="EMBL/GenBank/DDBJ databases">
        <title>Draft genome sequence of rust myrtle Austropuccinia psidii MF-1, a brazilian biotype.</title>
        <authorList>
            <person name="Quecine M.C."/>
            <person name="Pachon D.M.R."/>
            <person name="Bonatelli M.L."/>
            <person name="Correr F.H."/>
            <person name="Franceschini L.M."/>
            <person name="Leite T.F."/>
            <person name="Margarido G.R.A."/>
            <person name="Almeida C.A."/>
            <person name="Ferrarezi J.A."/>
            <person name="Labate C.A."/>
        </authorList>
    </citation>
    <scope>NUCLEOTIDE SEQUENCE</scope>
    <source>
        <strain evidence="1">MF-1</strain>
    </source>
</reference>
<evidence type="ECO:0000313" key="1">
    <source>
        <dbReference type="EMBL" id="MBW0489245.1"/>
    </source>
</evidence>
<protein>
    <submittedName>
        <fullName evidence="1">Uncharacterized protein</fullName>
    </submittedName>
</protein>
<accession>A0A9Q3CUD5</accession>
<evidence type="ECO:0000313" key="2">
    <source>
        <dbReference type="Proteomes" id="UP000765509"/>
    </source>
</evidence>